<dbReference type="Gene3D" id="1.10.630.10">
    <property type="entry name" value="Cytochrome P450"/>
    <property type="match status" value="1"/>
</dbReference>
<dbReference type="Pfam" id="PF00067">
    <property type="entry name" value="p450"/>
    <property type="match status" value="1"/>
</dbReference>
<protein>
    <recommendedName>
        <fullName evidence="11">Cytochrome P450</fullName>
    </recommendedName>
</protein>
<dbReference type="PRINTS" id="PR00463">
    <property type="entry name" value="EP450I"/>
</dbReference>
<evidence type="ECO:0000256" key="6">
    <source>
        <dbReference type="ARBA" id="ARBA00023004"/>
    </source>
</evidence>
<feature type="non-terminal residue" evidence="9">
    <location>
        <position position="1"/>
    </location>
</feature>
<evidence type="ECO:0000256" key="2">
    <source>
        <dbReference type="ARBA" id="ARBA00010617"/>
    </source>
</evidence>
<dbReference type="SUPFAM" id="SSF48264">
    <property type="entry name" value="Cytochrome P450"/>
    <property type="match status" value="1"/>
</dbReference>
<dbReference type="PRINTS" id="PR00385">
    <property type="entry name" value="P450"/>
</dbReference>
<evidence type="ECO:0000256" key="7">
    <source>
        <dbReference type="ARBA" id="ARBA00023033"/>
    </source>
</evidence>
<comment type="similarity">
    <text evidence="2 8">Belongs to the cytochrome P450 family.</text>
</comment>
<dbReference type="InterPro" id="IPR036396">
    <property type="entry name" value="Cyt_P450_sf"/>
</dbReference>
<reference evidence="9" key="1">
    <citation type="submission" date="2022-03" db="EMBL/GenBank/DDBJ databases">
        <authorList>
            <person name="Martin H S."/>
        </authorList>
    </citation>
    <scope>NUCLEOTIDE SEQUENCE</scope>
</reference>
<dbReference type="InterPro" id="IPR002401">
    <property type="entry name" value="Cyt_P450_E_grp-I"/>
</dbReference>
<dbReference type="InterPro" id="IPR017972">
    <property type="entry name" value="Cyt_P450_CS"/>
</dbReference>
<comment type="cofactor">
    <cofactor evidence="1">
        <name>heme</name>
        <dbReference type="ChEBI" id="CHEBI:30413"/>
    </cofactor>
</comment>
<keyword evidence="4 8" id="KW-0479">Metal-binding</keyword>
<dbReference type="PANTHER" id="PTHR24279:SF120">
    <property type="entry name" value="CYTOCHROME P450"/>
    <property type="match status" value="1"/>
</dbReference>
<dbReference type="InterPro" id="IPR001128">
    <property type="entry name" value="Cyt_P450"/>
</dbReference>
<keyword evidence="5 8" id="KW-0560">Oxidoreductase</keyword>
<evidence type="ECO:0000256" key="8">
    <source>
        <dbReference type="RuleBase" id="RU000461"/>
    </source>
</evidence>
<keyword evidence="6 8" id="KW-0408">Iron</keyword>
<keyword evidence="7 8" id="KW-0503">Monooxygenase</keyword>
<dbReference type="EMBL" id="OW152815">
    <property type="protein sequence ID" value="CAH2063620.1"/>
    <property type="molecule type" value="Genomic_DNA"/>
</dbReference>
<dbReference type="Proteomes" id="UP000837857">
    <property type="component" value="Chromosome 3"/>
</dbReference>
<sequence length="494" mass="57047">MHALKIKSVFKLSVTNINFKSYISTVNSPANSSSDSTREFKPWQEIPGPARSSILLGHFFNVLTNGSLYNYDGFEMLENLYKQYGPIVKIPGLFRSPNLFILYDAESIAYVLRSENWLPKRPGFQSLEHYRKVYKKNNENDVTGLTTDHGEQWKKLRSMVNPVLMQPKTIKLYSTILDEVAKDMIERMKSNRDENNMIKGDLSEEMNLWALESISVVALGGRLNCFEPNLPVDSDVRKLIHIVHEFFSVADKLDFKPSLWRLYPTKTYKRAMKLYEEQEKLNKKFIKMAMEKLASDTILDKEKGILEKLLEIDEQVAILMASDLLFAGVDTATHTIMPLFYLLATHPEKQTKLREELLSNSEKRSYLKACIKESMRIMPVVSGNIRETSKEYNILGYKIPEQTYLSFAHQYTSLMECHYPRPREYIPERWIADKKDPLYHGNAHPFAYSPFGFGARSCIGRRIAELEIEIFLPELLKTFVLNGLGNHSDSIKAH</sequence>
<evidence type="ECO:0000256" key="4">
    <source>
        <dbReference type="ARBA" id="ARBA00022723"/>
    </source>
</evidence>
<evidence type="ECO:0000313" key="9">
    <source>
        <dbReference type="EMBL" id="CAH2063620.1"/>
    </source>
</evidence>
<evidence type="ECO:0008006" key="11">
    <source>
        <dbReference type="Google" id="ProtNLM"/>
    </source>
</evidence>
<dbReference type="PROSITE" id="PS00086">
    <property type="entry name" value="CYTOCHROME_P450"/>
    <property type="match status" value="1"/>
</dbReference>
<dbReference type="CDD" id="cd11054">
    <property type="entry name" value="CYP24A1-like"/>
    <property type="match status" value="1"/>
</dbReference>
<name>A0ABN8IQA6_9NEOP</name>
<organism evidence="9 10">
    <name type="scientific">Iphiclides podalirius</name>
    <name type="common">scarce swallowtail</name>
    <dbReference type="NCBI Taxonomy" id="110791"/>
    <lineage>
        <taxon>Eukaryota</taxon>
        <taxon>Metazoa</taxon>
        <taxon>Ecdysozoa</taxon>
        <taxon>Arthropoda</taxon>
        <taxon>Hexapoda</taxon>
        <taxon>Insecta</taxon>
        <taxon>Pterygota</taxon>
        <taxon>Neoptera</taxon>
        <taxon>Endopterygota</taxon>
        <taxon>Lepidoptera</taxon>
        <taxon>Glossata</taxon>
        <taxon>Ditrysia</taxon>
        <taxon>Papilionoidea</taxon>
        <taxon>Papilionidae</taxon>
        <taxon>Papilioninae</taxon>
        <taxon>Iphiclides</taxon>
    </lineage>
</organism>
<accession>A0ABN8IQA6</accession>
<evidence type="ECO:0000256" key="5">
    <source>
        <dbReference type="ARBA" id="ARBA00023002"/>
    </source>
</evidence>
<gene>
    <name evidence="9" type="ORF">IPOD504_LOCUS12600</name>
</gene>
<evidence type="ECO:0000256" key="3">
    <source>
        <dbReference type="ARBA" id="ARBA00022617"/>
    </source>
</evidence>
<keyword evidence="10" id="KW-1185">Reference proteome</keyword>
<dbReference type="PANTHER" id="PTHR24279">
    <property type="entry name" value="CYTOCHROME P450"/>
    <property type="match status" value="1"/>
</dbReference>
<evidence type="ECO:0000256" key="1">
    <source>
        <dbReference type="ARBA" id="ARBA00001971"/>
    </source>
</evidence>
<proteinExistence type="inferred from homology"/>
<keyword evidence="3 8" id="KW-0349">Heme</keyword>
<dbReference type="InterPro" id="IPR050479">
    <property type="entry name" value="CYP11_CYP27_families"/>
</dbReference>
<evidence type="ECO:0000313" key="10">
    <source>
        <dbReference type="Proteomes" id="UP000837857"/>
    </source>
</evidence>